<evidence type="ECO:0000259" key="6">
    <source>
        <dbReference type="Pfam" id="PF00082"/>
    </source>
</evidence>
<dbReference type="PANTHER" id="PTHR43806">
    <property type="entry name" value="PEPTIDASE S8"/>
    <property type="match status" value="1"/>
</dbReference>
<comment type="similarity">
    <text evidence="1 5">Belongs to the peptidase S8 family.</text>
</comment>
<keyword evidence="2 5" id="KW-0645">Protease</keyword>
<evidence type="ECO:0000256" key="1">
    <source>
        <dbReference type="ARBA" id="ARBA00011073"/>
    </source>
</evidence>
<dbReference type="Pfam" id="PF00082">
    <property type="entry name" value="Peptidase_S8"/>
    <property type="match status" value="1"/>
</dbReference>
<dbReference type="InterPro" id="IPR023827">
    <property type="entry name" value="Peptidase_S8_Asp-AS"/>
</dbReference>
<dbReference type="InterPro" id="IPR050131">
    <property type="entry name" value="Peptidase_S8_subtilisin-like"/>
</dbReference>
<accession>A0ABV5UHU7</accession>
<dbReference type="Gene3D" id="3.40.50.200">
    <property type="entry name" value="Peptidase S8/S53 domain"/>
    <property type="match status" value="1"/>
</dbReference>
<dbReference type="InterPro" id="IPR000209">
    <property type="entry name" value="Peptidase_S8/S53_dom"/>
</dbReference>
<dbReference type="PROSITE" id="PS00138">
    <property type="entry name" value="SUBTILASE_SER"/>
    <property type="match status" value="1"/>
</dbReference>
<comment type="caution">
    <text evidence="7">The sequence shown here is derived from an EMBL/GenBank/DDBJ whole genome shotgun (WGS) entry which is preliminary data.</text>
</comment>
<sequence length="542" mass="57004">MVVRFVRDETAEAAAEDASTLNELPAPPRQLLDRHGARVLDPATAVVAAGQPAPRTTVYRPGVFLAPQRYLRDQQTLGAINGVLARIGLYAEPAGDRDTKETARARQLDELPVRALLRVREDADPVVVDCWKALQLLRSAASGERPELDPDLVARISPEHLLFTTPVFGGVPWETSGLGGTPWETSGFGAGSSYGRTRGANRIPVTLAAAPPYRSERPEQRRPVIAVLDTGIGPHPWFGLPDRSGPPPAGSGLAVAPDIQAAILQAELASGTTLPTQLLDDHWDAPTTGQPLIGDVDTDTGHGLFIAGIVRQACPEADTLAIRVVHSDGVAYEADVLLALHLLADRVRAAQADNRPEDMVDIVSLSLGYYEENPADVAYTGQFGAAIAELLGLGVLVVAAAGNDATTRRFYPAAFADQPLGGGSGPQVISVGALNPDVTASKALFSNEGPWVRAWATGAGVVSTYPTDVRGTAAADHEVPGFGRNSFDPDDYSAGFAVWDGTSFAAPLAAAELAKALLQSGDLATVDRETVVKRAWTALGSL</sequence>
<dbReference type="Proteomes" id="UP001589535">
    <property type="component" value="Unassembled WGS sequence"/>
</dbReference>
<evidence type="ECO:0000256" key="2">
    <source>
        <dbReference type="ARBA" id="ARBA00022670"/>
    </source>
</evidence>
<dbReference type="InterPro" id="IPR036852">
    <property type="entry name" value="Peptidase_S8/S53_dom_sf"/>
</dbReference>
<evidence type="ECO:0000256" key="3">
    <source>
        <dbReference type="ARBA" id="ARBA00022801"/>
    </source>
</evidence>
<organism evidence="7 8">
    <name type="scientific">Amycolatopsis plumensis</name>
    <dbReference type="NCBI Taxonomy" id="236508"/>
    <lineage>
        <taxon>Bacteria</taxon>
        <taxon>Bacillati</taxon>
        <taxon>Actinomycetota</taxon>
        <taxon>Actinomycetes</taxon>
        <taxon>Pseudonocardiales</taxon>
        <taxon>Pseudonocardiaceae</taxon>
        <taxon>Amycolatopsis</taxon>
    </lineage>
</organism>
<gene>
    <name evidence="7" type="ORF">ACFFTO_41100</name>
</gene>
<dbReference type="RefSeq" id="WP_378206292.1">
    <property type="nucleotide sequence ID" value="NZ_JBHMBK010000056.1"/>
</dbReference>
<evidence type="ECO:0000313" key="7">
    <source>
        <dbReference type="EMBL" id="MFB9690609.1"/>
    </source>
</evidence>
<dbReference type="InterPro" id="IPR023828">
    <property type="entry name" value="Peptidase_S8_Ser-AS"/>
</dbReference>
<dbReference type="PROSITE" id="PS00136">
    <property type="entry name" value="SUBTILASE_ASP"/>
    <property type="match status" value="1"/>
</dbReference>
<name>A0ABV5UHU7_9PSEU</name>
<keyword evidence="4 5" id="KW-0720">Serine protease</keyword>
<dbReference type="EMBL" id="JBHMBK010000056">
    <property type="protein sequence ID" value="MFB9690609.1"/>
    <property type="molecule type" value="Genomic_DNA"/>
</dbReference>
<evidence type="ECO:0000256" key="5">
    <source>
        <dbReference type="PROSITE-ProRule" id="PRU01240"/>
    </source>
</evidence>
<proteinExistence type="inferred from homology"/>
<keyword evidence="8" id="KW-1185">Reference proteome</keyword>
<dbReference type="SUPFAM" id="SSF52743">
    <property type="entry name" value="Subtilisin-like"/>
    <property type="match status" value="1"/>
</dbReference>
<feature type="active site" description="Charge relay system" evidence="5">
    <location>
        <position position="302"/>
    </location>
</feature>
<feature type="active site" description="Charge relay system" evidence="5">
    <location>
        <position position="503"/>
    </location>
</feature>
<keyword evidence="3 5" id="KW-0378">Hydrolase</keyword>
<protein>
    <submittedName>
        <fullName evidence="7">S8 family serine peptidase</fullName>
    </submittedName>
</protein>
<dbReference type="PROSITE" id="PS51892">
    <property type="entry name" value="SUBTILASE"/>
    <property type="match status" value="1"/>
</dbReference>
<feature type="active site" description="Charge relay system" evidence="5">
    <location>
        <position position="229"/>
    </location>
</feature>
<reference evidence="7 8" key="1">
    <citation type="submission" date="2024-09" db="EMBL/GenBank/DDBJ databases">
        <authorList>
            <person name="Sun Q."/>
            <person name="Mori K."/>
        </authorList>
    </citation>
    <scope>NUCLEOTIDE SEQUENCE [LARGE SCALE GENOMIC DNA]</scope>
    <source>
        <strain evidence="7 8">JCM 13852</strain>
    </source>
</reference>
<evidence type="ECO:0000313" key="8">
    <source>
        <dbReference type="Proteomes" id="UP001589535"/>
    </source>
</evidence>
<evidence type="ECO:0000256" key="4">
    <source>
        <dbReference type="ARBA" id="ARBA00022825"/>
    </source>
</evidence>
<feature type="domain" description="Peptidase S8/S53" evidence="6">
    <location>
        <begin position="223"/>
        <end position="517"/>
    </location>
</feature>
<dbReference type="PANTHER" id="PTHR43806:SF11">
    <property type="entry name" value="CEREVISIN-RELATED"/>
    <property type="match status" value="1"/>
</dbReference>